<reference evidence="1 2" key="1">
    <citation type="submission" date="2018-11" db="EMBL/GenBank/DDBJ databases">
        <title>Sequencing the genomes of 1000 actinobacteria strains.</title>
        <authorList>
            <person name="Klenk H.-P."/>
        </authorList>
    </citation>
    <scope>NUCLEOTIDE SEQUENCE [LARGE SCALE GENOMIC DNA]</scope>
    <source>
        <strain evidence="1 2">DSM 9580</strain>
    </source>
</reference>
<accession>A0A3N2APM7</accession>
<proteinExistence type="predicted"/>
<gene>
    <name evidence="1" type="ORF">EDD26_0346</name>
</gene>
<dbReference type="Proteomes" id="UP000275456">
    <property type="component" value="Unassembled WGS sequence"/>
</dbReference>
<evidence type="ECO:0000313" key="1">
    <source>
        <dbReference type="EMBL" id="ROR64994.1"/>
    </source>
</evidence>
<dbReference type="RefSeq" id="WP_123696138.1">
    <property type="nucleotide sequence ID" value="NZ_RKHJ01000001.1"/>
</dbReference>
<name>A0A3N2APM7_9MICO</name>
<dbReference type="AlphaFoldDB" id="A0A3N2APM7"/>
<protein>
    <submittedName>
        <fullName evidence="1">Uncharacterized protein</fullName>
    </submittedName>
</protein>
<dbReference type="EMBL" id="RKHJ01000001">
    <property type="protein sequence ID" value="ROR64994.1"/>
    <property type="molecule type" value="Genomic_DNA"/>
</dbReference>
<evidence type="ECO:0000313" key="2">
    <source>
        <dbReference type="Proteomes" id="UP000275456"/>
    </source>
</evidence>
<comment type="caution">
    <text evidence="1">The sequence shown here is derived from an EMBL/GenBank/DDBJ whole genome shotgun (WGS) entry which is preliminary data.</text>
</comment>
<organism evidence="1 2">
    <name type="scientific">Agrococcus jenensis</name>
    <dbReference type="NCBI Taxonomy" id="46353"/>
    <lineage>
        <taxon>Bacteria</taxon>
        <taxon>Bacillati</taxon>
        <taxon>Actinomycetota</taxon>
        <taxon>Actinomycetes</taxon>
        <taxon>Micrococcales</taxon>
        <taxon>Microbacteriaceae</taxon>
        <taxon>Agrococcus</taxon>
    </lineage>
</organism>
<sequence length="117" mass="12761">MQSLAVTDTLLTDALVGAILDELNEGDAGLQDLDRWAAQSSIKPDRVIVGPDITYVRLAGEAEHGGPVILMHVEHTWERAAPRPLAPRVDDLALHRARRRIAAGTRVREARRAASRG</sequence>
<keyword evidence="2" id="KW-1185">Reference proteome</keyword>